<dbReference type="OMA" id="ECRANRQ"/>
<accession>Q759Z8</accession>
<dbReference type="EMBL" id="AE016817">
    <property type="protein sequence ID" value="AAS52045.2"/>
    <property type="molecule type" value="Genomic_DNA"/>
</dbReference>
<reference evidence="1 2" key="1">
    <citation type="journal article" date="2004" name="Science">
        <title>The Ashbya gossypii genome as a tool for mapping the ancient Saccharomyces cerevisiae genome.</title>
        <authorList>
            <person name="Dietrich F.S."/>
            <person name="Voegeli S."/>
            <person name="Brachat S."/>
            <person name="Lerch A."/>
            <person name="Gates K."/>
            <person name="Steiner S."/>
            <person name="Mohr C."/>
            <person name="Pohlmann R."/>
            <person name="Luedi P."/>
            <person name="Choi S."/>
            <person name="Wing R.A."/>
            <person name="Flavier A."/>
            <person name="Gaffney T.D."/>
            <person name="Philippsen P."/>
        </authorList>
    </citation>
    <scope>NUCLEOTIDE SEQUENCE [LARGE SCALE GENOMIC DNA]</scope>
    <source>
        <strain evidence="2">ATCC 10895 / CBS 109.51 / FGSC 9923 / NRRL Y-1056</strain>
    </source>
</reference>
<proteinExistence type="predicted"/>
<name>Q759Z8_EREGS</name>
<dbReference type="HOGENOM" id="CLU_116422_0_0_1"/>
<dbReference type="eggNOG" id="ENOG502S56F">
    <property type="taxonomic scope" value="Eukaryota"/>
</dbReference>
<dbReference type="GO" id="GO:0000137">
    <property type="term" value="C:Golgi cis cisterna"/>
    <property type="evidence" value="ECO:0007669"/>
    <property type="project" value="EnsemblFungi"/>
</dbReference>
<dbReference type="InParanoid" id="Q759Z8"/>
<dbReference type="STRING" id="284811.Q759Z8"/>
<keyword evidence="2" id="KW-1185">Reference proteome</keyword>
<evidence type="ECO:0000313" key="1">
    <source>
        <dbReference type="EMBL" id="AAS52045.2"/>
    </source>
</evidence>
<gene>
    <name evidence="1" type="ORF">AGOS_ADR125W</name>
</gene>
<protein>
    <submittedName>
        <fullName evidence="1">ADR125Wp</fullName>
    </submittedName>
</protein>
<dbReference type="OrthoDB" id="4031914at2759"/>
<reference evidence="2" key="2">
    <citation type="journal article" date="2013" name="G3 (Bethesda)">
        <title>Genomes of Ashbya fungi isolated from insects reveal four mating-type loci, numerous translocations, lack of transposons, and distinct gene duplications.</title>
        <authorList>
            <person name="Dietrich F.S."/>
            <person name="Voegeli S."/>
            <person name="Kuo S."/>
            <person name="Philippsen P."/>
        </authorList>
    </citation>
    <scope>GENOME REANNOTATION</scope>
    <source>
        <strain evidence="2">ATCC 10895 / CBS 109.51 / FGSC 9923 / NRRL Y-1056</strain>
    </source>
</reference>
<sequence length="205" mass="24246">METFSDSFDYILQLTKTLSSQCWNNRQETLKLEQLLKRLAKQTHISYEQFTNEPSAEASKIYDENAQLTEEERLVQENYQLVYQIEQQEYLNTRFWILIGQINELIVSIRNFIVEQRSIRPKAEAEFIERNVTECEEKLVTNQMRLLQAEENSTEAIAALLKELVQVCSEVNWSNVPRDSRSFQRLLQNMEKVQKVHNITLIPDI</sequence>
<evidence type="ECO:0000313" key="2">
    <source>
        <dbReference type="Proteomes" id="UP000000591"/>
    </source>
</evidence>
<dbReference type="AlphaFoldDB" id="Q759Z8"/>
<organism evidence="1 2">
    <name type="scientific">Eremothecium gossypii (strain ATCC 10895 / CBS 109.51 / FGSC 9923 / NRRL Y-1056)</name>
    <name type="common">Yeast</name>
    <name type="synonym">Ashbya gossypii</name>
    <dbReference type="NCBI Taxonomy" id="284811"/>
    <lineage>
        <taxon>Eukaryota</taxon>
        <taxon>Fungi</taxon>
        <taxon>Dikarya</taxon>
        <taxon>Ascomycota</taxon>
        <taxon>Saccharomycotina</taxon>
        <taxon>Saccharomycetes</taxon>
        <taxon>Saccharomycetales</taxon>
        <taxon>Saccharomycetaceae</taxon>
        <taxon>Eremothecium</taxon>
    </lineage>
</organism>
<dbReference type="KEGG" id="ago:AGOS_ADR125W"/>
<dbReference type="GO" id="GO:0000321">
    <property type="term" value="P:re-entry into mitotic cell cycle after pheromone arrest"/>
    <property type="evidence" value="ECO:0007669"/>
    <property type="project" value="EnsemblFungi"/>
</dbReference>
<dbReference type="GO" id="GO:0005783">
    <property type="term" value="C:endoplasmic reticulum"/>
    <property type="evidence" value="ECO:0007669"/>
    <property type="project" value="EnsemblFungi"/>
</dbReference>
<dbReference type="GeneID" id="4620557"/>
<dbReference type="FunCoup" id="Q759Z8">
    <property type="interactions" value="76"/>
</dbReference>
<dbReference type="Proteomes" id="UP000000591">
    <property type="component" value="Chromosome IV"/>
</dbReference>
<dbReference type="RefSeq" id="NP_984221.2">
    <property type="nucleotide sequence ID" value="NM_209574.2"/>
</dbReference>